<keyword evidence="5" id="KW-1185">Reference proteome</keyword>
<evidence type="ECO:0000313" key="4">
    <source>
        <dbReference type="EMBL" id="CAK9329149.1"/>
    </source>
</evidence>
<gene>
    <name evidence="4" type="ORF">CITCOLO1_LOCUS21586</name>
</gene>
<evidence type="ECO:0008006" key="6">
    <source>
        <dbReference type="Google" id="ProtNLM"/>
    </source>
</evidence>
<proteinExistence type="predicted"/>
<evidence type="ECO:0000313" key="5">
    <source>
        <dbReference type="Proteomes" id="UP001642487"/>
    </source>
</evidence>
<evidence type="ECO:0000259" key="3">
    <source>
        <dbReference type="Pfam" id="PF14577"/>
    </source>
</evidence>
<evidence type="ECO:0000256" key="1">
    <source>
        <dbReference type="SAM" id="MobiDB-lite"/>
    </source>
</evidence>
<sequence>MATSLKAATTAPMPLLHSKPKEELSMRHYSDDLVTGHIYAKHRDDDSAKIDLPNYISVIESIITTADQITDNVHRGIVEGRLVHSDATLTSNVVIEPPLCTLHRISSELSCKAPGIEKAHETTIEIFEILANYPWEAKAALTLLAFATDYGDLWHLYHYSHVDPLAKSLAIIKRVATLKKHLDSLRYRQVLLNPKSLIQSCLQALKYMNQIREFSKYDVKELPELPSALRQIPLITYWVIHTIVASRIELSTYLSETESQPQRYVNELSEKMAIVLAVLEKHLEAIREQHEEVDLYRWLVDHIEHYHTDITLVIPKLLSGKPETKPLIDGSNLREVSVQESLSGKNVVLVISGLDISNDDINALHQVYNELKTRDSRYEIVWIPIIPEPYNEEDRKRYDYLRSVMKWYSVQFTTKISGMRYIEEKWQLREDPLVVVLNPQSKVVFTNAIHLIRVWGTEAIDFTHDRAKTLLRKNWPDSTLTKFTHQPRLQNWYKQEKSILFYGGKDAMWIQQFEERVEILRNDPLIMDGGSFEIVRIGKDAKGEDDPALMARFWTTQWGYFVVKSQLIGSSASETTEDILRLISYQNEDGWVVLTVGSAPVLVGRGVLILKLLEEFPKWKQNLRVKAFPDVFRDYFNELALKSHQCDRVILPGFSGWIPMIVNCPECPRFMETGISFKCCHGGAHM</sequence>
<accession>A0ABP0Z8P0</accession>
<dbReference type="InterPro" id="IPR039299">
    <property type="entry name" value="SEOA"/>
</dbReference>
<dbReference type="Proteomes" id="UP001642487">
    <property type="component" value="Chromosome 9"/>
</dbReference>
<dbReference type="PANTHER" id="PTHR33232">
    <property type="entry name" value="PROTEIN SIEVE ELEMENT OCCLUSION B-LIKE"/>
    <property type="match status" value="1"/>
</dbReference>
<dbReference type="Pfam" id="PF14576">
    <property type="entry name" value="SEO_N"/>
    <property type="match status" value="1"/>
</dbReference>
<evidence type="ECO:0000259" key="2">
    <source>
        <dbReference type="Pfam" id="PF14576"/>
    </source>
</evidence>
<organism evidence="4 5">
    <name type="scientific">Citrullus colocynthis</name>
    <name type="common">colocynth</name>
    <dbReference type="NCBI Taxonomy" id="252529"/>
    <lineage>
        <taxon>Eukaryota</taxon>
        <taxon>Viridiplantae</taxon>
        <taxon>Streptophyta</taxon>
        <taxon>Embryophyta</taxon>
        <taxon>Tracheophyta</taxon>
        <taxon>Spermatophyta</taxon>
        <taxon>Magnoliopsida</taxon>
        <taxon>eudicotyledons</taxon>
        <taxon>Gunneridae</taxon>
        <taxon>Pentapetalae</taxon>
        <taxon>rosids</taxon>
        <taxon>fabids</taxon>
        <taxon>Cucurbitales</taxon>
        <taxon>Cucurbitaceae</taxon>
        <taxon>Benincaseae</taxon>
        <taxon>Citrullus</taxon>
    </lineage>
</organism>
<feature type="domain" description="Sieve element occlusion C-terminal" evidence="3">
    <location>
        <begin position="487"/>
        <end position="681"/>
    </location>
</feature>
<dbReference type="Pfam" id="PF14577">
    <property type="entry name" value="SEO_C"/>
    <property type="match status" value="1"/>
</dbReference>
<dbReference type="InterPro" id="IPR027942">
    <property type="entry name" value="SEO_N"/>
</dbReference>
<name>A0ABP0Z8P0_9ROSI</name>
<protein>
    <recommendedName>
        <fullName evidence="6">Protein SIEVE ELEMENT OCCLUSION B-like</fullName>
    </recommendedName>
</protein>
<dbReference type="Gene3D" id="3.40.30.10">
    <property type="entry name" value="Glutaredoxin"/>
    <property type="match status" value="1"/>
</dbReference>
<feature type="domain" description="Sieve element occlusion N-terminal" evidence="2">
    <location>
        <begin position="30"/>
        <end position="301"/>
    </location>
</feature>
<feature type="region of interest" description="Disordered" evidence="1">
    <location>
        <begin position="1"/>
        <end position="20"/>
    </location>
</feature>
<dbReference type="EMBL" id="OZ021743">
    <property type="protein sequence ID" value="CAK9329149.1"/>
    <property type="molecule type" value="Genomic_DNA"/>
</dbReference>
<dbReference type="PANTHER" id="PTHR33232:SF18">
    <property type="entry name" value="PROTEIN SIEVE ELEMENT OCCLUSION B-LIKE"/>
    <property type="match status" value="1"/>
</dbReference>
<dbReference type="InterPro" id="IPR027944">
    <property type="entry name" value="SEO_C"/>
</dbReference>
<reference evidence="4 5" key="1">
    <citation type="submission" date="2024-03" db="EMBL/GenBank/DDBJ databases">
        <authorList>
            <person name="Gkanogiannis A."/>
            <person name="Becerra Lopez-Lavalle L."/>
        </authorList>
    </citation>
    <scope>NUCLEOTIDE SEQUENCE [LARGE SCALE GENOMIC DNA]</scope>
</reference>